<evidence type="ECO:0000313" key="4">
    <source>
        <dbReference type="Proteomes" id="UP000236884"/>
    </source>
</evidence>
<feature type="transmembrane region" description="Helical" evidence="1">
    <location>
        <begin position="24"/>
        <end position="45"/>
    </location>
</feature>
<organism evidence="3 4">
    <name type="scientific">Variibacter gotjawalensis</name>
    <dbReference type="NCBI Taxonomy" id="1333996"/>
    <lineage>
        <taxon>Bacteria</taxon>
        <taxon>Pseudomonadati</taxon>
        <taxon>Pseudomonadota</taxon>
        <taxon>Alphaproteobacteria</taxon>
        <taxon>Hyphomicrobiales</taxon>
        <taxon>Nitrobacteraceae</taxon>
        <taxon>Variibacter</taxon>
    </lineage>
</organism>
<keyword evidence="4" id="KW-1185">Reference proteome</keyword>
<dbReference type="OrthoDB" id="7173339at2"/>
<proteinExistence type="predicted"/>
<keyword evidence="1" id="KW-0812">Transmembrane</keyword>
<accession>A0A0S3PXC2</accession>
<name>A0A0S3PXC2_9BRAD</name>
<dbReference type="Proteomes" id="UP000236884">
    <property type="component" value="Chromosome"/>
</dbReference>
<feature type="domain" description="Ancillary SecYEG translocon subunit/Cell division coordinator CpoB TPR" evidence="2">
    <location>
        <begin position="19"/>
        <end position="158"/>
    </location>
</feature>
<dbReference type="InterPro" id="IPR018704">
    <property type="entry name" value="SecYEG/CpoB_TPR"/>
</dbReference>
<dbReference type="RefSeq" id="WP_096356866.1">
    <property type="nucleotide sequence ID" value="NZ_AP014946.1"/>
</dbReference>
<keyword evidence="1" id="KW-1133">Transmembrane helix</keyword>
<dbReference type="EMBL" id="AP014946">
    <property type="protein sequence ID" value="BAT60558.1"/>
    <property type="molecule type" value="Genomic_DNA"/>
</dbReference>
<reference evidence="3 4" key="1">
    <citation type="submission" date="2015-08" db="EMBL/GenBank/DDBJ databases">
        <title>Investigation of the bacterial diversity of lava forest soil.</title>
        <authorList>
            <person name="Lee J.S."/>
        </authorList>
    </citation>
    <scope>NUCLEOTIDE SEQUENCE [LARGE SCALE GENOMIC DNA]</scope>
    <source>
        <strain evidence="3 4">GJW-30</strain>
    </source>
</reference>
<evidence type="ECO:0000256" key="1">
    <source>
        <dbReference type="SAM" id="Phobius"/>
    </source>
</evidence>
<dbReference type="Pfam" id="PF09976">
    <property type="entry name" value="TPR_21"/>
    <property type="match status" value="1"/>
</dbReference>
<dbReference type="AlphaFoldDB" id="A0A0S3PXC2"/>
<keyword evidence="1" id="KW-0472">Membrane</keyword>
<evidence type="ECO:0000259" key="2">
    <source>
        <dbReference type="Pfam" id="PF09976"/>
    </source>
</evidence>
<sequence length="216" mass="23831">MADIFNEVDEELRRERLRQIWERYRVLIIAAAVLIVGGVGGWRGYEWYQFKRASESGAQFESAVTLASEGKYQEAEAAFGKIAQEGTAYKTLARLRQASELARQDRDGALKIYDSIVADASSGPVFQDLARVRGGQIAIDTASLDDMKKRLSGATDAGRVFRHSARELLAFSAWRANDGAAVKQWVDAIIADPDTPNGIRSRSEMLMSLSAPEARS</sequence>
<gene>
    <name evidence="3" type="ORF">GJW-30_1_03104</name>
</gene>
<evidence type="ECO:0000313" key="3">
    <source>
        <dbReference type="EMBL" id="BAT60558.1"/>
    </source>
</evidence>
<protein>
    <recommendedName>
        <fullName evidence="2">Ancillary SecYEG translocon subunit/Cell division coordinator CpoB TPR domain-containing protein</fullName>
    </recommendedName>
</protein>
<dbReference type="KEGG" id="vgo:GJW-30_1_03104"/>